<evidence type="ECO:0000256" key="6">
    <source>
        <dbReference type="ARBA" id="ARBA00022970"/>
    </source>
</evidence>
<feature type="transmembrane region" description="Helical" evidence="9">
    <location>
        <begin position="82"/>
        <end position="99"/>
    </location>
</feature>
<dbReference type="GO" id="GO:0015188">
    <property type="term" value="F:L-isoleucine transmembrane transporter activity"/>
    <property type="evidence" value="ECO:0007669"/>
    <property type="project" value="TreeGrafter"/>
</dbReference>
<keyword evidence="8 9" id="KW-0472">Membrane</keyword>
<gene>
    <name evidence="10" type="primary">brnQ</name>
    <name evidence="10" type="ORF">CYJ34_02845</name>
</gene>
<evidence type="ECO:0000256" key="8">
    <source>
        <dbReference type="ARBA" id="ARBA00023136"/>
    </source>
</evidence>
<organism evidence="10 11">
    <name type="scientific">Anaerococcus octavius</name>
    <dbReference type="NCBI Taxonomy" id="54007"/>
    <lineage>
        <taxon>Bacteria</taxon>
        <taxon>Bacillati</taxon>
        <taxon>Bacillota</taxon>
        <taxon>Tissierellia</taxon>
        <taxon>Tissierellales</taxon>
        <taxon>Peptoniphilaceae</taxon>
        <taxon>Anaerococcus</taxon>
    </lineage>
</organism>
<feature type="transmembrane region" description="Helical" evidence="9">
    <location>
        <begin position="42"/>
        <end position="62"/>
    </location>
</feature>
<evidence type="ECO:0000313" key="10">
    <source>
        <dbReference type="EMBL" id="PKZ16737.1"/>
    </source>
</evidence>
<reference evidence="10 11" key="1">
    <citation type="submission" date="2017-12" db="EMBL/GenBank/DDBJ databases">
        <title>Phylogenetic diversity of female urinary microbiome.</title>
        <authorList>
            <person name="Thomas-White K."/>
            <person name="Wolfe A.J."/>
        </authorList>
    </citation>
    <scope>NUCLEOTIDE SEQUENCE [LARGE SCALE GENOMIC DNA]</scope>
    <source>
        <strain evidence="10 11">UMB0119</strain>
    </source>
</reference>
<proteinExistence type="inferred from homology"/>
<keyword evidence="3 9" id="KW-0813">Transport</keyword>
<comment type="function">
    <text evidence="9">Component of the transport system for branched-chain amino acids.</text>
</comment>
<accession>A0A2I1M9H9</accession>
<dbReference type="PANTHER" id="PTHR30588">
    <property type="entry name" value="BRANCHED-CHAIN AMINO ACID TRANSPORT SYSTEM 2 CARRIER PROTEIN"/>
    <property type="match status" value="1"/>
</dbReference>
<evidence type="ECO:0000313" key="11">
    <source>
        <dbReference type="Proteomes" id="UP000234335"/>
    </source>
</evidence>
<dbReference type="GO" id="GO:0015820">
    <property type="term" value="P:L-leucine transport"/>
    <property type="evidence" value="ECO:0007669"/>
    <property type="project" value="TreeGrafter"/>
</dbReference>
<dbReference type="InterPro" id="IPR004685">
    <property type="entry name" value="Brnchd-chn_aa_trnsp_Livcs"/>
</dbReference>
<dbReference type="AlphaFoldDB" id="A0A2I1M9H9"/>
<feature type="transmembrane region" description="Helical" evidence="9">
    <location>
        <begin position="276"/>
        <end position="300"/>
    </location>
</feature>
<feature type="transmembrane region" description="Helical" evidence="9">
    <location>
        <begin position="405"/>
        <end position="423"/>
    </location>
</feature>
<protein>
    <recommendedName>
        <fullName evidence="9">Branched-chain amino acid transport system carrier protein</fullName>
    </recommendedName>
</protein>
<comment type="caution">
    <text evidence="10">The sequence shown here is derived from an EMBL/GenBank/DDBJ whole genome shotgun (WGS) entry which is preliminary data.</text>
</comment>
<keyword evidence="11" id="KW-1185">Reference proteome</keyword>
<feature type="transmembrane region" description="Helical" evidence="9">
    <location>
        <begin position="335"/>
        <end position="353"/>
    </location>
</feature>
<evidence type="ECO:0000256" key="5">
    <source>
        <dbReference type="ARBA" id="ARBA00022692"/>
    </source>
</evidence>
<keyword evidence="5 9" id="KW-0812">Transmembrane</keyword>
<keyword evidence="7 9" id="KW-1133">Transmembrane helix</keyword>
<evidence type="ECO:0000256" key="9">
    <source>
        <dbReference type="RuleBase" id="RU362122"/>
    </source>
</evidence>
<evidence type="ECO:0000256" key="1">
    <source>
        <dbReference type="ARBA" id="ARBA00004651"/>
    </source>
</evidence>
<feature type="transmembrane region" description="Helical" evidence="9">
    <location>
        <begin position="220"/>
        <end position="241"/>
    </location>
</feature>
<feature type="transmembrane region" description="Helical" evidence="9">
    <location>
        <begin position="12"/>
        <end position="30"/>
    </location>
</feature>
<evidence type="ECO:0000256" key="7">
    <source>
        <dbReference type="ARBA" id="ARBA00022989"/>
    </source>
</evidence>
<dbReference type="EMBL" id="PKGS01000002">
    <property type="protein sequence ID" value="PKZ16737.1"/>
    <property type="molecule type" value="Genomic_DNA"/>
</dbReference>
<evidence type="ECO:0000256" key="4">
    <source>
        <dbReference type="ARBA" id="ARBA00022475"/>
    </source>
</evidence>
<feature type="transmembrane region" description="Helical" evidence="9">
    <location>
        <begin position="312"/>
        <end position="329"/>
    </location>
</feature>
<evidence type="ECO:0000256" key="3">
    <source>
        <dbReference type="ARBA" id="ARBA00022448"/>
    </source>
</evidence>
<dbReference type="NCBIfam" id="TIGR00796">
    <property type="entry name" value="livcs"/>
    <property type="match status" value="1"/>
</dbReference>
<sequence length="430" mass="47055">MNNEKLDTKKILISGFALFAIFFGAGNLIFPPFLGMHSGDGWFVSSMGFNLSDSLLILLGILAVSKRSANLNEFGVKISKNFGSILSLICITLVGPLLSIPRTGATTFEVGILPFYPNFNKVLFSFLFFALVYVLTINGSKVIDRVGKYLTPMLLLILAFLIIKGITYPDVALKSTPENKLSLGFVEGYQTMDSLGPVFTTGIILNDFRNKGFKKQDDLIRATIYSGLIAVLGLVIVYTGLTFIGAKSIAYADTSITRTDLFITIAENLLGRNLQAALSLVVGFACLSTAIGLLSAFATNFAEKYDRFSYKFYVRLGVIISFILSILGVEKIMEISIPILLFIYPIVISLYILNLIDRDSIDPILYKIVVTAVGFVSLADSIKAIGFEDNFYVNAMAKLPLQESGFGFVFAFIVSFLIALIIAKSKKGIE</sequence>
<comment type="subcellular location">
    <subcellularLocation>
        <location evidence="1 9">Cell membrane</location>
        <topology evidence="1 9">Multi-pass membrane protein</topology>
    </subcellularLocation>
</comment>
<feature type="transmembrane region" description="Helical" evidence="9">
    <location>
        <begin position="119"/>
        <end position="137"/>
    </location>
</feature>
<feature type="transmembrane region" description="Helical" evidence="9">
    <location>
        <begin position="365"/>
        <end position="385"/>
    </location>
</feature>
<keyword evidence="6 9" id="KW-0029">Amino-acid transport</keyword>
<dbReference type="GO" id="GO:0015190">
    <property type="term" value="F:L-leucine transmembrane transporter activity"/>
    <property type="evidence" value="ECO:0007669"/>
    <property type="project" value="TreeGrafter"/>
</dbReference>
<dbReference type="GO" id="GO:0015818">
    <property type="term" value="P:isoleucine transport"/>
    <property type="evidence" value="ECO:0007669"/>
    <property type="project" value="TreeGrafter"/>
</dbReference>
<evidence type="ECO:0000256" key="2">
    <source>
        <dbReference type="ARBA" id="ARBA00008540"/>
    </source>
</evidence>
<keyword evidence="4" id="KW-1003">Cell membrane</keyword>
<dbReference type="Proteomes" id="UP000234335">
    <property type="component" value="Unassembled WGS sequence"/>
</dbReference>
<dbReference type="GO" id="GO:0005886">
    <property type="term" value="C:plasma membrane"/>
    <property type="evidence" value="ECO:0007669"/>
    <property type="project" value="UniProtKB-SubCell"/>
</dbReference>
<name>A0A2I1M9H9_9FIRM</name>
<feature type="transmembrane region" description="Helical" evidence="9">
    <location>
        <begin position="188"/>
        <end position="208"/>
    </location>
</feature>
<dbReference type="Pfam" id="PF05525">
    <property type="entry name" value="Branch_AA_trans"/>
    <property type="match status" value="1"/>
</dbReference>
<comment type="similarity">
    <text evidence="2 9">Belongs to the branched chain amino acid transporter family.</text>
</comment>
<feature type="transmembrane region" description="Helical" evidence="9">
    <location>
        <begin position="149"/>
        <end position="168"/>
    </location>
</feature>
<dbReference type="RefSeq" id="WP_101539836.1">
    <property type="nucleotide sequence ID" value="NZ_PKGS01000002.1"/>
</dbReference>
<dbReference type="GO" id="GO:0005304">
    <property type="term" value="F:L-valine transmembrane transporter activity"/>
    <property type="evidence" value="ECO:0007669"/>
    <property type="project" value="TreeGrafter"/>
</dbReference>
<dbReference type="PANTHER" id="PTHR30588:SF0">
    <property type="entry name" value="BRANCHED-CHAIN AMINO ACID PERMEASE BRNQ"/>
    <property type="match status" value="1"/>
</dbReference>